<reference evidence="1" key="2">
    <citation type="journal article" date="2023" name="Science">
        <title>Genomic signatures of disease resistance in endangered staghorn corals.</title>
        <authorList>
            <person name="Vollmer S.V."/>
            <person name="Selwyn J.D."/>
            <person name="Despard B.A."/>
            <person name="Roesel C.L."/>
        </authorList>
    </citation>
    <scope>NUCLEOTIDE SEQUENCE</scope>
    <source>
        <strain evidence="1">K2</strain>
    </source>
</reference>
<dbReference type="AlphaFoldDB" id="A0AAD9QA67"/>
<proteinExistence type="predicted"/>
<accession>A0AAD9QA67</accession>
<dbReference type="Proteomes" id="UP001249851">
    <property type="component" value="Unassembled WGS sequence"/>
</dbReference>
<comment type="caution">
    <text evidence="1">The sequence shown here is derived from an EMBL/GenBank/DDBJ whole genome shotgun (WGS) entry which is preliminary data.</text>
</comment>
<evidence type="ECO:0000313" key="1">
    <source>
        <dbReference type="EMBL" id="KAK2557573.1"/>
    </source>
</evidence>
<dbReference type="EMBL" id="JARQWQ010000049">
    <property type="protein sequence ID" value="KAK2557573.1"/>
    <property type="molecule type" value="Genomic_DNA"/>
</dbReference>
<evidence type="ECO:0000313" key="2">
    <source>
        <dbReference type="Proteomes" id="UP001249851"/>
    </source>
</evidence>
<organism evidence="1 2">
    <name type="scientific">Acropora cervicornis</name>
    <name type="common">Staghorn coral</name>
    <dbReference type="NCBI Taxonomy" id="6130"/>
    <lineage>
        <taxon>Eukaryota</taxon>
        <taxon>Metazoa</taxon>
        <taxon>Cnidaria</taxon>
        <taxon>Anthozoa</taxon>
        <taxon>Hexacorallia</taxon>
        <taxon>Scleractinia</taxon>
        <taxon>Astrocoeniina</taxon>
        <taxon>Acroporidae</taxon>
        <taxon>Acropora</taxon>
    </lineage>
</organism>
<protein>
    <submittedName>
        <fullName evidence="1">Uncharacterized protein</fullName>
    </submittedName>
</protein>
<keyword evidence="2" id="KW-1185">Reference proteome</keyword>
<name>A0AAD9QA67_ACRCE</name>
<reference evidence="1" key="1">
    <citation type="journal article" date="2023" name="G3 (Bethesda)">
        <title>Whole genome assembly and annotation of the endangered Caribbean coral Acropora cervicornis.</title>
        <authorList>
            <person name="Selwyn J.D."/>
            <person name="Vollmer S.V."/>
        </authorList>
    </citation>
    <scope>NUCLEOTIDE SEQUENCE</scope>
    <source>
        <strain evidence="1">K2</strain>
    </source>
</reference>
<gene>
    <name evidence="1" type="ORF">P5673_020334</name>
</gene>
<sequence length="294" mass="33241">MLPIELDGKVPNVVIILDTCDCESSKRTAKSCPSIPTRSLVNTRSSSSSAVSFLDGPGFEPPKSSLLELEALDDPQVSSNSLILLLNPSSSDSSISSFMLSISHSAISSDELFTFKRGWFLPTDFRSAGSFLGVFSWTKQNFVGIDPGFKLTREEPGSHLKQSASKWSPHRVLINWRVRSSNLCKPFGKQFFVLQRRRQYTIKTFRTKSEKKTTLSEYFPKNVNKPREAITSKPRFDVIEDKCYCLVKKVAILTTPRANVVFEVEPVTNDLHSIYSRHYWSLVTAKFCGNFFEW</sequence>